<keyword evidence="2" id="KW-1048">Host nucleus</keyword>
<organism evidence="7 8">
    <name type="scientific">Elephant endotheliotropic herpesvirus 4</name>
    <dbReference type="NCBI Taxonomy" id="548914"/>
    <lineage>
        <taxon>Viruses</taxon>
        <taxon>Duplodnaviria</taxon>
        <taxon>Heunggongvirae</taxon>
        <taxon>Peploviricota</taxon>
        <taxon>Herviviricetes</taxon>
        <taxon>Herpesvirales</taxon>
        <taxon>Orthoherpesviridae</taxon>
        <taxon>Betaherpesvirinae</taxon>
        <taxon>Proboscivirus</taxon>
    </lineage>
</organism>
<dbReference type="RefSeq" id="YP_009179318.1">
    <property type="nucleotide sequence ID" value="NC_028379.1"/>
</dbReference>
<feature type="compositionally biased region" description="Low complexity" evidence="6">
    <location>
        <begin position="123"/>
        <end position="135"/>
    </location>
</feature>
<feature type="region of interest" description="Disordered" evidence="6">
    <location>
        <begin position="91"/>
        <end position="143"/>
    </location>
</feature>
<keyword evidence="4" id="KW-0946">Virion</keyword>
<reference evidence="8" key="2">
    <citation type="journal article" date="2011" name="Vet. Microbiol.">
        <title>Detection and evaluation of novel herpesviruses in routine and pathological samples from Asian and African elephants: identification of two new probosciviruses (EEHV5 and EEHV6) and two new gammaherpesviruses (EGHV3B and EGHV5).</title>
        <authorList>
            <person name="Latimer E"/>
            <person name="Zong JC"/>
            <person name="Heaggans SY"/>
            <person name="Richman LK"/>
            <person name="Hayward GS."/>
        </authorList>
    </citation>
    <scope>NUCLEOTIDE SEQUENCE [LARGE SCALE GENOMIC DNA]</scope>
</reference>
<sequence>MRRFIDFYKPPVPLIFPAHRMNSLKYRNLRTSRLRLLSHLRQRERELRNRDLQAGHERVAKAVDEIRTFVVDNHDDLIESIDDVVKELRGNQFPQQDGGGGDGGGGDGNNNNSTDNADRQRRASGSSAQGQQQPADAEKTVSITMADRPFEYRDNFRDEFVHTIYNSSLRSYSLGDFYWLLKKRVFDEERYRRRFKATHPESPAISYELVTGQLQVLDLVTVYPTTDVAITDVQCAICILWTVYSTVLHTTLDLNVTFDEVFVKVPVMLDLLETELKKDSGANSLFGDYAYADPEDATFYNPPKDTRYPARTFDKNVLVRLLHRLRCIQNMPNDYVGAAASANLGTGWEEDRLYRVCRKLLVHVTDDVPAFVHKQYYLRCGCTCVAALLYVKCLIDSMSVFAAADRKFALNAFLPTAGTYVESDYRGRNIKNFAYIWKNYVTPVYKDRPDVSFSGLFPGAALFAISHAVANNWLGPGHSKKPQPGTRTIKLQLLKNDPLYNYLTTYYHVPRNPLEVLKAHDRALFYFEYGIYLLLNQPITFITHKNTLKRLFNVHDTYELCYFFVIGFIPLEFII</sequence>
<reference evidence="8" key="1">
    <citation type="journal article" date="2009" name="Vet. Pathol.">
        <title>Clinico-pathologic features of fatal disease attributed to new variants of endotheliotropic herpesviruses in two Asian elephants (Elephas maximus).</title>
        <authorList>
            <person name="Garner M.M."/>
            <person name="Helmick K."/>
            <person name="Ochsenreiter J."/>
            <person name="Richman L.K."/>
            <person name="Latimer E."/>
            <person name="Wise A.G."/>
            <person name="Maes R.K."/>
            <person name="Kiupel M."/>
            <person name="Nordhausen R.W."/>
            <person name="Zong J.C."/>
            <person name="Hayward G.S."/>
        </authorList>
    </citation>
    <scope>NUCLEOTIDE SEQUENCE [LARGE SCALE GENOMIC DNA]</scope>
</reference>
<evidence type="ECO:0000256" key="6">
    <source>
        <dbReference type="SAM" id="MobiDB-lite"/>
    </source>
</evidence>
<gene>
    <name evidence="7" type="primary">U50</name>
</gene>
<accession>A0A0S1TR29</accession>
<evidence type="ECO:0000256" key="4">
    <source>
        <dbReference type="ARBA" id="ARBA00022844"/>
    </source>
</evidence>
<keyword evidence="8" id="KW-1185">Reference proteome</keyword>
<reference evidence="7 8" key="5">
    <citation type="journal article" date="2016" name="MSphere">
        <title>Comparison of the Gene Coding Contents and Other Unusual Features of the GC-Rich and AT-Rich Branch Probosciviruses.</title>
        <authorList>
            <person name="Ling P.D."/>
            <person name="Long S.Y."/>
            <person name="Zong J.C."/>
            <person name="Heaggans S.Y."/>
            <person name="Qin X."/>
            <person name="Hayward G.S."/>
        </authorList>
    </citation>
    <scope>NUCLEOTIDE SEQUENCE [LARGE SCALE GENOMIC DNA]</scope>
    <source>
        <strain evidence="7">North American NAP69</strain>
    </source>
</reference>
<evidence type="ECO:0000313" key="8">
    <source>
        <dbReference type="Proteomes" id="UP000161618"/>
    </source>
</evidence>
<protein>
    <submittedName>
        <fullName evidence="7">DNA packaging protein 2</fullName>
    </submittedName>
</protein>
<dbReference type="KEGG" id="vg:26196590"/>
<feature type="compositionally biased region" description="Gly residues" evidence="6">
    <location>
        <begin position="97"/>
        <end position="108"/>
    </location>
</feature>
<evidence type="ECO:0000256" key="1">
    <source>
        <dbReference type="ARBA" id="ARBA00022561"/>
    </source>
</evidence>
<dbReference type="Proteomes" id="UP000161618">
    <property type="component" value="Segment"/>
</dbReference>
<evidence type="ECO:0000313" key="7">
    <source>
        <dbReference type="EMBL" id="ALM26001.1"/>
    </source>
</evidence>
<dbReference type="OrthoDB" id="3442at10239"/>
<evidence type="ECO:0000256" key="5">
    <source>
        <dbReference type="ARBA" id="ARBA00023219"/>
    </source>
</evidence>
<evidence type="ECO:0000256" key="3">
    <source>
        <dbReference type="ARBA" id="ARBA00022612"/>
    </source>
</evidence>
<dbReference type="GO" id="GO:0019072">
    <property type="term" value="P:viral genome packaging"/>
    <property type="evidence" value="ECO:0007669"/>
    <property type="project" value="InterPro"/>
</dbReference>
<reference evidence="8" key="3">
    <citation type="journal article" date="2014" name="J. Virol.">
        <title>Comparative genome analysis of four elephant endotheliotropic herpesviruses, EEHV3, EEHV4, EEHV5, and EEHV6, from cases of hemorrhagic disease or viremia.</title>
        <authorList>
            <person name="Zong JC"/>
            <person name="Latimer EM"/>
            <person name="Long SY"/>
            <person name="Richman LK"/>
            <person name="Heaggans SY"/>
            <person name="Hayward GS."/>
        </authorList>
    </citation>
    <scope>NUCLEOTIDE SEQUENCE [LARGE SCALE GENOMIC DNA]</scope>
</reference>
<name>A0A0S1TR29_9BETA</name>
<dbReference type="InterPro" id="IPR002493">
    <property type="entry name" value="Herpes_UL25"/>
</dbReference>
<dbReference type="GeneID" id="26196590"/>
<evidence type="ECO:0000256" key="2">
    <source>
        <dbReference type="ARBA" id="ARBA00022562"/>
    </source>
</evidence>
<dbReference type="EMBL" id="KT832477">
    <property type="protein sequence ID" value="ALM26001.1"/>
    <property type="molecule type" value="Genomic_DNA"/>
</dbReference>
<dbReference type="Pfam" id="PF01499">
    <property type="entry name" value="Herpes_UL25"/>
    <property type="match status" value="1"/>
</dbReference>
<dbReference type="GO" id="GO:0019028">
    <property type="term" value="C:viral capsid"/>
    <property type="evidence" value="ECO:0007669"/>
    <property type="project" value="UniProtKB-KW"/>
</dbReference>
<proteinExistence type="predicted"/>
<keyword evidence="1" id="KW-0167">Capsid protein</keyword>
<keyword evidence="5" id="KW-0231">Viral genome packaging</keyword>
<keyword evidence="3" id="KW-1188">Viral release from host cell</keyword>
<reference evidence="7 8" key="4">
    <citation type="journal article" date="2016" name="MSphere">
        <title>Complete Genome Sequence of Elephant Endotheliotropic Herpesvirus 4, the First Example of a GC-Rich Branch Proboscivirus.</title>
        <authorList>
            <person name="Ling P.D."/>
            <person name="Long S.Y."/>
            <person name="Fuery A."/>
            <person name="Peng R.S."/>
            <person name="Heaggans S.Y."/>
            <person name="Qin X."/>
            <person name="Worley K.C."/>
            <person name="Dugan S."/>
            <person name="Hayward G.S."/>
        </authorList>
    </citation>
    <scope>NUCLEOTIDE SEQUENCE [LARGE SCALE GENOMIC DNA]</scope>
    <source>
        <strain evidence="7">North American NAP69</strain>
    </source>
</reference>